<evidence type="ECO:0000256" key="1">
    <source>
        <dbReference type="SAM" id="MobiDB-lite"/>
    </source>
</evidence>
<evidence type="ECO:0000313" key="2">
    <source>
        <dbReference type="EMBL" id="KUG60470.1"/>
    </source>
</evidence>
<dbReference type="EMBL" id="JACJIH010000001">
    <property type="protein sequence ID" value="MBA8922713.1"/>
    <property type="molecule type" value="Genomic_DNA"/>
</dbReference>
<feature type="region of interest" description="Disordered" evidence="1">
    <location>
        <begin position="114"/>
        <end position="135"/>
    </location>
</feature>
<dbReference type="RefSeq" id="WP_058887455.1">
    <property type="nucleotide sequence ID" value="NZ_BAAAKT010000001.1"/>
</dbReference>
<dbReference type="Proteomes" id="UP000546252">
    <property type="component" value="Unassembled WGS sequence"/>
</dbReference>
<reference evidence="4" key="1">
    <citation type="submission" date="2015-12" db="EMBL/GenBank/DDBJ databases">
        <authorList>
            <person name="Nair G.R."/>
            <person name="Kaur G."/>
            <person name="Mayilraj S."/>
        </authorList>
    </citation>
    <scope>NUCLEOTIDE SEQUENCE [LARGE SCALE GENOMIC DNA]</scope>
    <source>
        <strain evidence="4">CD08_7</strain>
    </source>
</reference>
<name>A0A0W8IKX8_9MICC</name>
<sequence length="283" mass="30614">MRLDIDLAVSLTQVAEDGTPAAPVNATITAAGRHIEVRTDDSSLLDGMPRSITRAADGFASQLAARDLTLSIIGPDGEIVSLGAVKPTVMSRVLTRSKHIRLGSLKSLPRFAGAGSGDTQGASSLIPPETPWPPAPTFNRMIRRRVTTTHAPRGAGRPRLIMSRTDYPGAGPLEFNLVSDRTLIGSDESSDLLLSGLEPLHAEILHDEFDEYVIVRHGSIGGSRSAEPGAPVTLRTGSRIDLGVWRVVFLREEYADHGRPYGGRQGGEYAYQKPQFDPYRQKR</sequence>
<dbReference type="InterPro" id="IPR008984">
    <property type="entry name" value="SMAD_FHA_dom_sf"/>
</dbReference>
<evidence type="ECO:0000313" key="3">
    <source>
        <dbReference type="EMBL" id="MBA8922713.1"/>
    </source>
</evidence>
<evidence type="ECO:0008006" key="6">
    <source>
        <dbReference type="Google" id="ProtNLM"/>
    </source>
</evidence>
<evidence type="ECO:0000313" key="4">
    <source>
        <dbReference type="Proteomes" id="UP000054023"/>
    </source>
</evidence>
<dbReference type="Proteomes" id="UP000054023">
    <property type="component" value="Unassembled WGS sequence"/>
</dbReference>
<accession>A0A0W8IKX8</accession>
<protein>
    <recommendedName>
        <fullName evidence="6">FHA domain-containing protein</fullName>
    </recommendedName>
</protein>
<evidence type="ECO:0000313" key="5">
    <source>
        <dbReference type="Proteomes" id="UP000546252"/>
    </source>
</evidence>
<dbReference type="AlphaFoldDB" id="A0A0W8IKX8"/>
<dbReference type="SUPFAM" id="SSF49879">
    <property type="entry name" value="SMAD/FHA domain"/>
    <property type="match status" value="1"/>
</dbReference>
<comment type="caution">
    <text evidence="2">The sequence shown here is derived from an EMBL/GenBank/DDBJ whole genome shotgun (WGS) entry which is preliminary data.</text>
</comment>
<dbReference type="EMBL" id="LQBM01000001">
    <property type="protein sequence ID" value="KUG60470.1"/>
    <property type="molecule type" value="Genomic_DNA"/>
</dbReference>
<reference evidence="3 5" key="3">
    <citation type="submission" date="2020-08" db="EMBL/GenBank/DDBJ databases">
        <title>Sequencing the genomes of 1000 actinobacteria strains.</title>
        <authorList>
            <person name="Klenk H.-P."/>
        </authorList>
    </citation>
    <scope>NUCLEOTIDE SEQUENCE [LARGE SCALE GENOMIC DNA]</scope>
    <source>
        <strain evidence="3 5">DSM 19081</strain>
    </source>
</reference>
<feature type="region of interest" description="Disordered" evidence="1">
    <location>
        <begin position="261"/>
        <end position="283"/>
    </location>
</feature>
<gene>
    <name evidence="2" type="ORF">AVL63_08845</name>
    <name evidence="3" type="ORF">HNR24_002646</name>
</gene>
<proteinExistence type="predicted"/>
<organism evidence="2 4">
    <name type="scientific">Nesterenkonia jeotgali</name>
    <dbReference type="NCBI Taxonomy" id="317018"/>
    <lineage>
        <taxon>Bacteria</taxon>
        <taxon>Bacillati</taxon>
        <taxon>Actinomycetota</taxon>
        <taxon>Actinomycetes</taxon>
        <taxon>Micrococcales</taxon>
        <taxon>Micrococcaceae</taxon>
        <taxon>Nesterenkonia</taxon>
    </lineage>
</organism>
<keyword evidence="4" id="KW-1185">Reference proteome</keyword>
<reference evidence="2" key="2">
    <citation type="submission" date="2015-12" db="EMBL/GenBank/DDBJ databases">
        <authorList>
            <person name="Shamseldin A."/>
            <person name="Moawad H."/>
            <person name="Abd El-Rahim W.M."/>
            <person name="Sadowsky M.J."/>
        </authorList>
    </citation>
    <scope>NUCLEOTIDE SEQUENCE [LARGE SCALE GENOMIC DNA]</scope>
    <source>
        <strain evidence="2">CD08_7</strain>
    </source>
</reference>